<dbReference type="AlphaFoldDB" id="F8PXM9"/>
<dbReference type="STRING" id="936435.F8PXM9"/>
<dbReference type="EMBL" id="GL945480">
    <property type="protein sequence ID" value="EGN98642.1"/>
    <property type="molecule type" value="Genomic_DNA"/>
</dbReference>
<sequence>MEQTADPSETLPAPEVVMQSPIASTSPPPTIDGSRQDDTSPELEDLNQSFMDVSQNEDTIAFENYELFIEQDTKDDIVEGLPIVVDVPAEPTPVVQVTPVPDIGDGMTIMYDGQGPNRPGTVSIKFQIEESLLPMISTWVNQSRTNVVDRSSSLCVSLACYLLSDLEDAYVRAIEKPTTTEQLLSMTKSLWPDSGTLSLRFHHKDVDMHLPLSPPIVVTPDQYFDLSQFIKGGQNEFKLLQRCDMSNCVYFVQVHHPTQLQLGVLASRRQLDESWNQFLATMKRPLEHQAPWNEIIKPSS</sequence>
<feature type="region of interest" description="Disordered" evidence="1">
    <location>
        <begin position="1"/>
        <end position="42"/>
    </location>
</feature>
<gene>
    <name evidence="2" type="ORF">SERLA73DRAFT_181201</name>
</gene>
<evidence type="ECO:0000313" key="2">
    <source>
        <dbReference type="EMBL" id="EGN98642.1"/>
    </source>
</evidence>
<accession>F8PXM9</accession>
<keyword evidence="3" id="KW-1185">Reference proteome</keyword>
<name>F8PXM9_SERL3</name>
<dbReference type="HOGENOM" id="CLU_1111921_0_0_1"/>
<organism evidence="3">
    <name type="scientific">Serpula lacrymans var. lacrymans (strain S7.3)</name>
    <name type="common">Dry rot fungus</name>
    <dbReference type="NCBI Taxonomy" id="936435"/>
    <lineage>
        <taxon>Eukaryota</taxon>
        <taxon>Fungi</taxon>
        <taxon>Dikarya</taxon>
        <taxon>Basidiomycota</taxon>
        <taxon>Agaricomycotina</taxon>
        <taxon>Agaricomycetes</taxon>
        <taxon>Agaricomycetidae</taxon>
        <taxon>Boletales</taxon>
        <taxon>Coniophorineae</taxon>
        <taxon>Serpulaceae</taxon>
        <taxon>Serpula</taxon>
    </lineage>
</organism>
<dbReference type="Proteomes" id="UP000008063">
    <property type="component" value="Unassembled WGS sequence"/>
</dbReference>
<dbReference type="eggNOG" id="ENOG502T0FV">
    <property type="taxonomic scope" value="Eukaryota"/>
</dbReference>
<protein>
    <submittedName>
        <fullName evidence="2">Uncharacterized protein</fullName>
    </submittedName>
</protein>
<evidence type="ECO:0000256" key="1">
    <source>
        <dbReference type="SAM" id="MobiDB-lite"/>
    </source>
</evidence>
<evidence type="ECO:0000313" key="3">
    <source>
        <dbReference type="Proteomes" id="UP000008063"/>
    </source>
</evidence>
<dbReference type="OrthoDB" id="3040699at2759"/>
<proteinExistence type="predicted"/>
<reference evidence="3" key="1">
    <citation type="journal article" date="2011" name="Science">
        <title>The plant cell wall-decomposing machinery underlies the functional diversity of forest fungi.</title>
        <authorList>
            <person name="Eastwood D.C."/>
            <person name="Floudas D."/>
            <person name="Binder M."/>
            <person name="Majcherczyk A."/>
            <person name="Schneider P."/>
            <person name="Aerts A."/>
            <person name="Asiegbu F.O."/>
            <person name="Baker S.E."/>
            <person name="Barry K."/>
            <person name="Bendiksby M."/>
            <person name="Blumentritt M."/>
            <person name="Coutinho P.M."/>
            <person name="Cullen D."/>
            <person name="de Vries R.P."/>
            <person name="Gathman A."/>
            <person name="Goodell B."/>
            <person name="Henrissat B."/>
            <person name="Ihrmark K."/>
            <person name="Kauserud H."/>
            <person name="Kohler A."/>
            <person name="LaButti K."/>
            <person name="Lapidus A."/>
            <person name="Lavin J.L."/>
            <person name="Lee Y.-H."/>
            <person name="Lindquist E."/>
            <person name="Lilly W."/>
            <person name="Lucas S."/>
            <person name="Morin E."/>
            <person name="Murat C."/>
            <person name="Oguiza J.A."/>
            <person name="Park J."/>
            <person name="Pisabarro A.G."/>
            <person name="Riley R."/>
            <person name="Rosling A."/>
            <person name="Salamov A."/>
            <person name="Schmidt O."/>
            <person name="Schmutz J."/>
            <person name="Skrede I."/>
            <person name="Stenlid J."/>
            <person name="Wiebenga A."/>
            <person name="Xie X."/>
            <person name="Kuees U."/>
            <person name="Hibbett D.S."/>
            <person name="Hoffmeister D."/>
            <person name="Hoegberg N."/>
            <person name="Martin F."/>
            <person name="Grigoriev I.V."/>
            <person name="Watkinson S.C."/>
        </authorList>
    </citation>
    <scope>NUCLEOTIDE SEQUENCE [LARGE SCALE GENOMIC DNA]</scope>
    <source>
        <strain evidence="3">strain S7.3</strain>
    </source>
</reference>
<dbReference type="InParanoid" id="F8PXM9"/>